<dbReference type="EMBL" id="JAEUBG010000872">
    <property type="protein sequence ID" value="KAH3687291.1"/>
    <property type="molecule type" value="Genomic_DNA"/>
</dbReference>
<evidence type="ECO:0000313" key="2">
    <source>
        <dbReference type="EMBL" id="KAH3687291.1"/>
    </source>
</evidence>
<accession>A0A9P8TQV5</accession>
<evidence type="ECO:0000256" key="1">
    <source>
        <dbReference type="SAM" id="Coils"/>
    </source>
</evidence>
<gene>
    <name evidence="2" type="ORF">WICPIJ_001714</name>
</gene>
<organism evidence="2 3">
    <name type="scientific">Wickerhamomyces pijperi</name>
    <name type="common">Yeast</name>
    <name type="synonym">Pichia pijperi</name>
    <dbReference type="NCBI Taxonomy" id="599730"/>
    <lineage>
        <taxon>Eukaryota</taxon>
        <taxon>Fungi</taxon>
        <taxon>Dikarya</taxon>
        <taxon>Ascomycota</taxon>
        <taxon>Saccharomycotina</taxon>
        <taxon>Saccharomycetes</taxon>
        <taxon>Phaffomycetales</taxon>
        <taxon>Wickerhamomycetaceae</taxon>
        <taxon>Wickerhamomyces</taxon>
    </lineage>
</organism>
<proteinExistence type="predicted"/>
<dbReference type="Proteomes" id="UP000774326">
    <property type="component" value="Unassembled WGS sequence"/>
</dbReference>
<protein>
    <submittedName>
        <fullName evidence="2">Uncharacterized protein</fullName>
    </submittedName>
</protein>
<name>A0A9P8TQV5_WICPI</name>
<reference evidence="2" key="1">
    <citation type="journal article" date="2021" name="Open Biol.">
        <title>Shared evolutionary footprints suggest mitochondrial oxidative damage underlies multiple complex I losses in fungi.</title>
        <authorList>
            <person name="Schikora-Tamarit M.A."/>
            <person name="Marcet-Houben M."/>
            <person name="Nosek J."/>
            <person name="Gabaldon T."/>
        </authorList>
    </citation>
    <scope>NUCLEOTIDE SEQUENCE</scope>
    <source>
        <strain evidence="2">CBS2887</strain>
    </source>
</reference>
<sequence>MSEPLLQPKISRESHECGSFIDVFAKLPEDLKFELYKAFSETDRVQVLRRVPELEQKYGLKKNGSFIIFLKPGQRLLPEMKLRIWSNPYQIHFINVPECIEEAIENHYSKKAPKLKRYQMALERVKSELREVSESLTQSLERDQREPMSHRVHLEFAFDTSSGDIHKSTLLYPLIFEDLQKFPHYLNLHKTTRDLTKFTKSQNKTLNLFDGVVNLANLTSNLDKREGLTNPNIYLSFVTPWLKLKSGAVYRSSHLFGNCSFSSRVSMQRSGSTLRGINIIMPTGKKHTRDLYFTRLDMEKKDIKPTVSSNPYLKDLHACILDFSRRSFEEYRSEDLFRYFSFYLEKLRPESMVEFHKQFYLDLPTYFPDILADVPVFDSNDHTNFDRINGQMIFDIFNSNKYVHVKARTQIPTQPAGQSGVQHVEMDLINTNLAAQELEKILYRYAFCEYITNYQNLPRLGPSNSEIITPSLVEINVFGTHHLQTLAYSKAYLDINVQYDVDATRNIATYFRRSKIWKDRLDEYREYYAEINKAFVP</sequence>
<evidence type="ECO:0000313" key="3">
    <source>
        <dbReference type="Proteomes" id="UP000774326"/>
    </source>
</evidence>
<dbReference type="AlphaFoldDB" id="A0A9P8TQV5"/>
<comment type="caution">
    <text evidence="2">The sequence shown here is derived from an EMBL/GenBank/DDBJ whole genome shotgun (WGS) entry which is preliminary data.</text>
</comment>
<keyword evidence="1" id="KW-0175">Coiled coil</keyword>
<keyword evidence="3" id="KW-1185">Reference proteome</keyword>
<reference evidence="2" key="2">
    <citation type="submission" date="2021-01" db="EMBL/GenBank/DDBJ databases">
        <authorList>
            <person name="Schikora-Tamarit M.A."/>
        </authorList>
    </citation>
    <scope>NUCLEOTIDE SEQUENCE</scope>
    <source>
        <strain evidence="2">CBS2887</strain>
    </source>
</reference>
<feature type="coiled-coil region" evidence="1">
    <location>
        <begin position="115"/>
        <end position="146"/>
    </location>
</feature>